<keyword evidence="5 8" id="KW-0067">ATP-binding</keyword>
<evidence type="ECO:0000256" key="3">
    <source>
        <dbReference type="ARBA" id="ARBA00022598"/>
    </source>
</evidence>
<dbReference type="EMBL" id="CP061839">
    <property type="protein sequence ID" value="QOW59815.1"/>
    <property type="molecule type" value="Genomic_DNA"/>
</dbReference>
<evidence type="ECO:0000256" key="7">
    <source>
        <dbReference type="ARBA" id="ARBA00048600"/>
    </source>
</evidence>
<dbReference type="GO" id="GO:0004075">
    <property type="term" value="F:biotin carboxylase activity"/>
    <property type="evidence" value="ECO:0007669"/>
    <property type="project" value="UniProtKB-EC"/>
</dbReference>
<sequence length="441" mass="47884">MIQKMFIANRSEIAVRIIRSCREMGIKTVAVYSSADKECLHVKLADQAVCIGPAPSAKSYLNKEALITAALCTGCDAVHPGVGFLSENADFAREVIKAGMLWIGPEPDTIEMLGDKVRARETAEKSGLPITPGSKGAIKNAAQAAETAKKCGYPVIIKAASGGGGKGMRVVWKEEDLAENFTIASSEALANFADGTVYIEKYLCDPRHVELQIVGDGKGGVAVLGERDCSVQRNHQKLIEESPSPAVTEEMRGAMCKGAQKLFSSLKYCGAGTIEFLVSGKDFYFMEVNARIQVEHPVSEMITGTDIIREQINVCTGGKMNFPSGILPVKGWAIEARINARTPGLIKKLHVPGGNGIRFDSFLYQGYTVVPFYDSMTAKLIVHDENRKLAIKKLLCALDELQIEGIQTNIEEQKFILNSSQFQSGTFGTGLYEQLFNTGEK</sequence>
<dbReference type="InterPro" id="IPR011054">
    <property type="entry name" value="Rudment_hybrid_motif"/>
</dbReference>
<evidence type="ECO:0000256" key="8">
    <source>
        <dbReference type="PROSITE-ProRule" id="PRU00409"/>
    </source>
</evidence>
<dbReference type="SUPFAM" id="SSF56059">
    <property type="entry name" value="Glutathione synthetase ATP-binding domain-like"/>
    <property type="match status" value="1"/>
</dbReference>
<dbReference type="InterPro" id="IPR011764">
    <property type="entry name" value="Biotin_carboxylation_dom"/>
</dbReference>
<evidence type="ECO:0000256" key="6">
    <source>
        <dbReference type="ARBA" id="ARBA00023267"/>
    </source>
</evidence>
<gene>
    <name evidence="11" type="ORF">IFE08_08010</name>
</gene>
<dbReference type="Gene3D" id="3.30.470.20">
    <property type="entry name" value="ATP-grasp fold, B domain"/>
    <property type="match status" value="1"/>
</dbReference>
<dbReference type="SUPFAM" id="SSF51246">
    <property type="entry name" value="Rudiment single hybrid motif"/>
    <property type="match status" value="1"/>
</dbReference>
<evidence type="ECO:0000256" key="2">
    <source>
        <dbReference type="ARBA" id="ARBA00013263"/>
    </source>
</evidence>
<dbReference type="PANTHER" id="PTHR48095:SF2">
    <property type="entry name" value="BIOTIN CARBOXYLASE, CHLOROPLASTIC"/>
    <property type="match status" value="1"/>
</dbReference>
<keyword evidence="3" id="KW-0436">Ligase</keyword>
<feature type="domain" description="Biotin carboxylation" evidence="10">
    <location>
        <begin position="1"/>
        <end position="437"/>
    </location>
</feature>
<dbReference type="InterPro" id="IPR051602">
    <property type="entry name" value="ACC_Biotin_Carboxylase"/>
</dbReference>
<evidence type="ECO:0000259" key="9">
    <source>
        <dbReference type="PROSITE" id="PS50975"/>
    </source>
</evidence>
<evidence type="ECO:0000313" key="11">
    <source>
        <dbReference type="EMBL" id="QOW59815.1"/>
    </source>
</evidence>
<dbReference type="NCBIfam" id="NF006367">
    <property type="entry name" value="PRK08591.1"/>
    <property type="match status" value="1"/>
</dbReference>
<evidence type="ECO:0000256" key="4">
    <source>
        <dbReference type="ARBA" id="ARBA00022741"/>
    </source>
</evidence>
<dbReference type="FunFam" id="3.40.50.20:FF:000010">
    <property type="entry name" value="Propionyl-CoA carboxylase subunit alpha"/>
    <property type="match status" value="1"/>
</dbReference>
<dbReference type="PROSITE" id="PS50979">
    <property type="entry name" value="BC"/>
    <property type="match status" value="1"/>
</dbReference>
<protein>
    <recommendedName>
        <fullName evidence="2">biotin carboxylase</fullName>
        <ecNumber evidence="2">6.3.4.14</ecNumber>
    </recommendedName>
</protein>
<name>A0A7S6WMC7_9SPIR</name>
<dbReference type="PROSITE" id="PS50975">
    <property type="entry name" value="ATP_GRASP"/>
    <property type="match status" value="1"/>
</dbReference>
<dbReference type="PANTHER" id="PTHR48095">
    <property type="entry name" value="PYRUVATE CARBOXYLASE SUBUNIT A"/>
    <property type="match status" value="1"/>
</dbReference>
<organism evidence="11 12">
    <name type="scientific">Treponema pedis</name>
    <dbReference type="NCBI Taxonomy" id="409322"/>
    <lineage>
        <taxon>Bacteria</taxon>
        <taxon>Pseudomonadati</taxon>
        <taxon>Spirochaetota</taxon>
        <taxon>Spirochaetia</taxon>
        <taxon>Spirochaetales</taxon>
        <taxon>Treponemataceae</taxon>
        <taxon>Treponema</taxon>
    </lineage>
</organism>
<dbReference type="Proteomes" id="UP000593915">
    <property type="component" value="Chromosome"/>
</dbReference>
<dbReference type="AlphaFoldDB" id="A0A7S6WMC7"/>
<dbReference type="InterPro" id="IPR005482">
    <property type="entry name" value="Biotin_COase_C"/>
</dbReference>
<comment type="function">
    <text evidence="1">This protein is a component of the acetyl coenzyme A carboxylase complex; first, biotin carboxylase catalyzes the carboxylation of the carrier protein and then the transcarboxylase transfers the carboxyl group to form malonyl-CoA.</text>
</comment>
<dbReference type="EC" id="6.3.4.14" evidence="2"/>
<comment type="catalytic activity">
    <reaction evidence="7">
        <text>N(6)-biotinyl-L-lysyl-[protein] + hydrogencarbonate + ATP = N(6)-carboxybiotinyl-L-lysyl-[protein] + ADP + phosphate + H(+)</text>
        <dbReference type="Rhea" id="RHEA:13501"/>
        <dbReference type="Rhea" id="RHEA-COMP:10505"/>
        <dbReference type="Rhea" id="RHEA-COMP:10506"/>
        <dbReference type="ChEBI" id="CHEBI:15378"/>
        <dbReference type="ChEBI" id="CHEBI:17544"/>
        <dbReference type="ChEBI" id="CHEBI:30616"/>
        <dbReference type="ChEBI" id="CHEBI:43474"/>
        <dbReference type="ChEBI" id="CHEBI:83144"/>
        <dbReference type="ChEBI" id="CHEBI:83145"/>
        <dbReference type="ChEBI" id="CHEBI:456216"/>
        <dbReference type="EC" id="6.3.4.14"/>
    </reaction>
</comment>
<dbReference type="Pfam" id="PF02786">
    <property type="entry name" value="CPSase_L_D2"/>
    <property type="match status" value="1"/>
</dbReference>
<feature type="domain" description="ATP-grasp" evidence="9">
    <location>
        <begin position="120"/>
        <end position="316"/>
    </location>
</feature>
<dbReference type="InterPro" id="IPR016185">
    <property type="entry name" value="PreATP-grasp_dom_sf"/>
</dbReference>
<evidence type="ECO:0000313" key="12">
    <source>
        <dbReference type="Proteomes" id="UP000593915"/>
    </source>
</evidence>
<evidence type="ECO:0000256" key="5">
    <source>
        <dbReference type="ARBA" id="ARBA00022840"/>
    </source>
</evidence>
<dbReference type="GO" id="GO:0005524">
    <property type="term" value="F:ATP binding"/>
    <property type="evidence" value="ECO:0007669"/>
    <property type="project" value="UniProtKB-UniRule"/>
</dbReference>
<dbReference type="GO" id="GO:0046872">
    <property type="term" value="F:metal ion binding"/>
    <property type="evidence" value="ECO:0007669"/>
    <property type="project" value="InterPro"/>
</dbReference>
<dbReference type="GeneID" id="301090510"/>
<keyword evidence="4 8" id="KW-0547">Nucleotide-binding</keyword>
<dbReference type="Pfam" id="PF02785">
    <property type="entry name" value="Biotin_carb_C"/>
    <property type="match status" value="1"/>
</dbReference>
<dbReference type="PROSITE" id="PS00866">
    <property type="entry name" value="CPSASE_1"/>
    <property type="match status" value="1"/>
</dbReference>
<dbReference type="Pfam" id="PF00289">
    <property type="entry name" value="Biotin_carb_N"/>
    <property type="match status" value="1"/>
</dbReference>
<dbReference type="SUPFAM" id="SSF52440">
    <property type="entry name" value="PreATP-grasp domain"/>
    <property type="match status" value="1"/>
</dbReference>
<dbReference type="InterPro" id="IPR005481">
    <property type="entry name" value="BC-like_N"/>
</dbReference>
<accession>A0A7S6WMC7</accession>
<dbReference type="SMART" id="SM00878">
    <property type="entry name" value="Biotin_carb_C"/>
    <property type="match status" value="1"/>
</dbReference>
<dbReference type="PROSITE" id="PS00867">
    <property type="entry name" value="CPSASE_2"/>
    <property type="match status" value="1"/>
</dbReference>
<keyword evidence="6" id="KW-0092">Biotin</keyword>
<dbReference type="RefSeq" id="WP_020965798.1">
    <property type="nucleotide sequence ID" value="NZ_CP061839.1"/>
</dbReference>
<evidence type="ECO:0000259" key="10">
    <source>
        <dbReference type="PROSITE" id="PS50979"/>
    </source>
</evidence>
<reference evidence="11 12" key="1">
    <citation type="submission" date="2020-09" db="EMBL/GenBank/DDBJ databases">
        <title>Characterization of Treponema spp. from bovine digital dermatitis in Korea.</title>
        <authorList>
            <person name="Espiritu H.M."/>
            <person name="Cho Y.I."/>
            <person name="Mamuad L."/>
        </authorList>
    </citation>
    <scope>NUCLEOTIDE SEQUENCE [LARGE SCALE GENOMIC DNA]</scope>
    <source>
        <strain evidence="11 12">KS1</strain>
    </source>
</reference>
<dbReference type="InterPro" id="IPR011761">
    <property type="entry name" value="ATP-grasp"/>
</dbReference>
<proteinExistence type="predicted"/>
<dbReference type="InterPro" id="IPR005479">
    <property type="entry name" value="CPAse_ATP-bd"/>
</dbReference>
<dbReference type="FunFam" id="3.30.1490.20:FF:000018">
    <property type="entry name" value="Biotin carboxylase"/>
    <property type="match status" value="1"/>
</dbReference>
<evidence type="ECO:0000256" key="1">
    <source>
        <dbReference type="ARBA" id="ARBA00003761"/>
    </source>
</evidence>